<dbReference type="RefSeq" id="WP_284292538.1">
    <property type="nucleotide sequence ID" value="NZ_BSUK01000001.1"/>
</dbReference>
<proteinExistence type="predicted"/>
<name>A0ABQ6HYH8_9MICO</name>
<reference evidence="3" key="1">
    <citation type="journal article" date="2019" name="Int. J. Syst. Evol. Microbiol.">
        <title>The Global Catalogue of Microorganisms (GCM) 10K type strain sequencing project: providing services to taxonomists for standard genome sequencing and annotation.</title>
        <authorList>
            <consortium name="The Broad Institute Genomics Platform"/>
            <consortium name="The Broad Institute Genome Sequencing Center for Infectious Disease"/>
            <person name="Wu L."/>
            <person name="Ma J."/>
        </authorList>
    </citation>
    <scope>NUCLEOTIDE SEQUENCE [LARGE SCALE GENOMIC DNA]</scope>
    <source>
        <strain evidence="3">NBRC 106348</strain>
    </source>
</reference>
<keyword evidence="3" id="KW-1185">Reference proteome</keyword>
<dbReference type="InterPro" id="IPR036388">
    <property type="entry name" value="WH-like_DNA-bd_sf"/>
</dbReference>
<dbReference type="CDD" id="cd00090">
    <property type="entry name" value="HTH_ARSR"/>
    <property type="match status" value="1"/>
</dbReference>
<evidence type="ECO:0000313" key="3">
    <source>
        <dbReference type="Proteomes" id="UP001157091"/>
    </source>
</evidence>
<gene>
    <name evidence="2" type="ORF">GCM10025864_13070</name>
</gene>
<protein>
    <submittedName>
        <fullName evidence="2">MarR family transcriptional regulator</fullName>
    </submittedName>
</protein>
<dbReference type="PANTHER" id="PTHR37318">
    <property type="entry name" value="BSL7504 PROTEIN"/>
    <property type="match status" value="1"/>
</dbReference>
<dbReference type="PANTHER" id="PTHR37318:SF1">
    <property type="entry name" value="BSL7504 PROTEIN"/>
    <property type="match status" value="1"/>
</dbReference>
<dbReference type="Gene3D" id="1.10.10.10">
    <property type="entry name" value="Winged helix-like DNA-binding domain superfamily/Winged helix DNA-binding domain"/>
    <property type="match status" value="1"/>
</dbReference>
<evidence type="ECO:0000313" key="2">
    <source>
        <dbReference type="EMBL" id="GMA23548.1"/>
    </source>
</evidence>
<sequence>MTAELRFDEVIHAPQRLRIVAMLASVAGLEFAAVRDALDVSDSVLSKHLKVLEDAGYVKVQKTRRSGRTWTSASLTRAGRSAYEGHVAALRAIVDGAAATTAVTEQR</sequence>
<dbReference type="EMBL" id="BSUK01000001">
    <property type="protein sequence ID" value="GMA23548.1"/>
    <property type="molecule type" value="Genomic_DNA"/>
</dbReference>
<feature type="domain" description="Winged helix DNA-binding" evidence="1">
    <location>
        <begin position="16"/>
        <end position="94"/>
    </location>
</feature>
<organism evidence="2 3">
    <name type="scientific">Luteimicrobium album</name>
    <dbReference type="NCBI Taxonomy" id="1054550"/>
    <lineage>
        <taxon>Bacteria</taxon>
        <taxon>Bacillati</taxon>
        <taxon>Actinomycetota</taxon>
        <taxon>Actinomycetes</taxon>
        <taxon>Micrococcales</taxon>
        <taxon>Luteimicrobium</taxon>
    </lineage>
</organism>
<dbReference type="SUPFAM" id="SSF46785">
    <property type="entry name" value="Winged helix' DNA-binding domain"/>
    <property type="match status" value="1"/>
</dbReference>
<dbReference type="Pfam" id="PF13601">
    <property type="entry name" value="HTH_34"/>
    <property type="match status" value="1"/>
</dbReference>
<dbReference type="InterPro" id="IPR036390">
    <property type="entry name" value="WH_DNA-bd_sf"/>
</dbReference>
<comment type="caution">
    <text evidence="2">The sequence shown here is derived from an EMBL/GenBank/DDBJ whole genome shotgun (WGS) entry which is preliminary data.</text>
</comment>
<dbReference type="Proteomes" id="UP001157091">
    <property type="component" value="Unassembled WGS sequence"/>
</dbReference>
<evidence type="ECO:0000259" key="1">
    <source>
        <dbReference type="Pfam" id="PF13601"/>
    </source>
</evidence>
<dbReference type="InterPro" id="IPR011991">
    <property type="entry name" value="ArsR-like_HTH"/>
</dbReference>
<dbReference type="InterPro" id="IPR027395">
    <property type="entry name" value="WH_DNA-bd_dom"/>
</dbReference>
<accession>A0ABQ6HYH8</accession>